<keyword evidence="4" id="KW-1185">Reference proteome</keyword>
<evidence type="ECO:0000313" key="3">
    <source>
        <dbReference type="EMBL" id="KAK7102203.1"/>
    </source>
</evidence>
<sequence length="352" mass="37080">MASPFFAILLLALATVPGTVRSQNTPCSTDGSLCTDKNSICFNSKCVPFVGLGGACSIIDVCYNKPDATLKLACVSNKCLIQAGQTCASNADKCVTGAACNTSSLCSCTPGYRNWQSNNAFMSNECKRQAKIGEDCSDHADCVSGDNGPDIKCDPYKLTCAIKADKACTSGNAQYCTTGSTCQSNQCTCNPPYTNEKGMCSKTISTVGGVCGREDQCKNENPPVHMRCDHLAGRCLLELDEDCSTYKDKCTTGAVCSTDTKTCVCSAPYVMSDDGKRCEGQQGTFGGQCKTGNVCSNPQAQCNDDGYCFCKPGNSFRASDSTCVSDGTGGARRMAVPGMSLLVMFVLTITLH</sequence>
<feature type="domain" description="EGF-like" evidence="2">
    <location>
        <begin position="263"/>
        <end position="278"/>
    </location>
</feature>
<evidence type="ECO:0000259" key="2">
    <source>
        <dbReference type="PROSITE" id="PS01186"/>
    </source>
</evidence>
<comment type="caution">
    <text evidence="3">The sequence shown here is derived from an EMBL/GenBank/DDBJ whole genome shotgun (WGS) entry which is preliminary data.</text>
</comment>
<gene>
    <name evidence="3" type="ORF">V1264_020459</name>
</gene>
<dbReference type="InterPro" id="IPR000742">
    <property type="entry name" value="EGF"/>
</dbReference>
<proteinExistence type="predicted"/>
<evidence type="ECO:0000256" key="1">
    <source>
        <dbReference type="SAM" id="SignalP"/>
    </source>
</evidence>
<protein>
    <recommendedName>
        <fullName evidence="2">EGF-like domain-containing protein</fullName>
    </recommendedName>
</protein>
<dbReference type="EMBL" id="JBAMIC010000010">
    <property type="protein sequence ID" value="KAK7102203.1"/>
    <property type="molecule type" value="Genomic_DNA"/>
</dbReference>
<keyword evidence="1" id="KW-0732">Signal</keyword>
<dbReference type="AlphaFoldDB" id="A0AAN9BA78"/>
<dbReference type="SMART" id="SM00181">
    <property type="entry name" value="EGF"/>
    <property type="match status" value="4"/>
</dbReference>
<reference evidence="3 4" key="1">
    <citation type="submission" date="2024-02" db="EMBL/GenBank/DDBJ databases">
        <title>Chromosome-scale genome assembly of the rough periwinkle Littorina saxatilis.</title>
        <authorList>
            <person name="De Jode A."/>
            <person name="Faria R."/>
            <person name="Formenti G."/>
            <person name="Sims Y."/>
            <person name="Smith T.P."/>
            <person name="Tracey A."/>
            <person name="Wood J.M.D."/>
            <person name="Zagrodzka Z.B."/>
            <person name="Johannesson K."/>
            <person name="Butlin R.K."/>
            <person name="Leder E.H."/>
        </authorList>
    </citation>
    <scope>NUCLEOTIDE SEQUENCE [LARGE SCALE GENOMIC DNA]</scope>
    <source>
        <strain evidence="3">Snail1</strain>
        <tissue evidence="3">Muscle</tissue>
    </source>
</reference>
<evidence type="ECO:0000313" key="4">
    <source>
        <dbReference type="Proteomes" id="UP001374579"/>
    </source>
</evidence>
<name>A0AAN9BA78_9CAEN</name>
<feature type="chain" id="PRO_5043050954" description="EGF-like domain-containing protein" evidence="1">
    <location>
        <begin position="23"/>
        <end position="352"/>
    </location>
</feature>
<dbReference type="PROSITE" id="PS01186">
    <property type="entry name" value="EGF_2"/>
    <property type="match status" value="1"/>
</dbReference>
<feature type="signal peptide" evidence="1">
    <location>
        <begin position="1"/>
        <end position="22"/>
    </location>
</feature>
<organism evidence="3 4">
    <name type="scientific">Littorina saxatilis</name>
    <dbReference type="NCBI Taxonomy" id="31220"/>
    <lineage>
        <taxon>Eukaryota</taxon>
        <taxon>Metazoa</taxon>
        <taxon>Spiralia</taxon>
        <taxon>Lophotrochozoa</taxon>
        <taxon>Mollusca</taxon>
        <taxon>Gastropoda</taxon>
        <taxon>Caenogastropoda</taxon>
        <taxon>Littorinimorpha</taxon>
        <taxon>Littorinoidea</taxon>
        <taxon>Littorinidae</taxon>
        <taxon>Littorina</taxon>
    </lineage>
</organism>
<accession>A0AAN9BA78</accession>
<dbReference type="Proteomes" id="UP001374579">
    <property type="component" value="Unassembled WGS sequence"/>
</dbReference>